<organism evidence="4 5">
    <name type="scientific">Ruania alkalisoli</name>
    <dbReference type="NCBI Taxonomy" id="2779775"/>
    <lineage>
        <taxon>Bacteria</taxon>
        <taxon>Bacillati</taxon>
        <taxon>Actinomycetota</taxon>
        <taxon>Actinomycetes</taxon>
        <taxon>Micrococcales</taxon>
        <taxon>Ruaniaceae</taxon>
        <taxon>Ruania</taxon>
    </lineage>
</organism>
<keyword evidence="5" id="KW-1185">Reference proteome</keyword>
<dbReference type="KEGG" id="halt:IM660_16965"/>
<dbReference type="RefSeq" id="WP_193496959.1">
    <property type="nucleotide sequence ID" value="NZ_CP063169.1"/>
</dbReference>
<feature type="domain" description="Septum formation-related" evidence="3">
    <location>
        <begin position="157"/>
        <end position="257"/>
    </location>
</feature>
<evidence type="ECO:0000313" key="5">
    <source>
        <dbReference type="Proteomes" id="UP000593758"/>
    </source>
</evidence>
<protein>
    <submittedName>
        <fullName evidence="4">Septum formation family protein</fullName>
    </submittedName>
</protein>
<gene>
    <name evidence="4" type="ORF">IM660_16965</name>
</gene>
<evidence type="ECO:0000256" key="1">
    <source>
        <dbReference type="SAM" id="MobiDB-lite"/>
    </source>
</evidence>
<keyword evidence="2" id="KW-0812">Transmembrane</keyword>
<dbReference type="Proteomes" id="UP000593758">
    <property type="component" value="Chromosome"/>
</dbReference>
<dbReference type="EMBL" id="CP063169">
    <property type="protein sequence ID" value="QOR70274.1"/>
    <property type="molecule type" value="Genomic_DNA"/>
</dbReference>
<reference evidence="4 5" key="1">
    <citation type="submission" date="2020-10" db="EMBL/GenBank/DDBJ databases">
        <title>Haloactinobacterium sp. RN3S43, a bacterium isolated from saline soil.</title>
        <authorList>
            <person name="Sun J.-Q."/>
        </authorList>
    </citation>
    <scope>NUCLEOTIDE SEQUENCE [LARGE SCALE GENOMIC DNA]</scope>
    <source>
        <strain evidence="4 5">RN3S43</strain>
    </source>
</reference>
<dbReference type="Pfam" id="PF13845">
    <property type="entry name" value="Septum_form"/>
    <property type="match status" value="1"/>
</dbReference>
<keyword evidence="2" id="KW-1133">Transmembrane helix</keyword>
<sequence>MSAPWDPHQQPGPPGPEQPGYGQQPGQQPSYGQQPGQGQPGYGQQQPGPPTQPGYSQPGYAPQGGYGQQPGYGTPQPGYGGPGAGYGAGGQAPFGAPPSKNRAPLIIGIVVLIAVVAVGGFFALRLLDGGNEQPTAGQTADPLSQPEEVADLNLLPGHCLEVLEYIYTDDNLLPAVPCADPHALEVYAEEILDDAEYPDFPGEDVFGDASDEFCFAELDSMLPASFDTTNIGYHSLYPTQQTWDAGDRKFTCLISANDGYSLTGSFIAGDDVSIS</sequence>
<feature type="compositionally biased region" description="Low complexity" evidence="1">
    <location>
        <begin position="18"/>
        <end position="46"/>
    </location>
</feature>
<evidence type="ECO:0000259" key="3">
    <source>
        <dbReference type="Pfam" id="PF13845"/>
    </source>
</evidence>
<keyword evidence="2" id="KW-0472">Membrane</keyword>
<dbReference type="InterPro" id="IPR026004">
    <property type="entry name" value="Septum_form"/>
</dbReference>
<evidence type="ECO:0000313" key="4">
    <source>
        <dbReference type="EMBL" id="QOR70274.1"/>
    </source>
</evidence>
<feature type="transmembrane region" description="Helical" evidence="2">
    <location>
        <begin position="103"/>
        <end position="124"/>
    </location>
</feature>
<accession>A0A7M1STJ9</accession>
<evidence type="ECO:0000256" key="2">
    <source>
        <dbReference type="SAM" id="Phobius"/>
    </source>
</evidence>
<proteinExistence type="predicted"/>
<dbReference type="AlphaFoldDB" id="A0A7M1STJ9"/>
<name>A0A7M1STJ9_9MICO</name>
<feature type="region of interest" description="Disordered" evidence="1">
    <location>
        <begin position="1"/>
        <end position="84"/>
    </location>
</feature>